<keyword evidence="2" id="KW-1185">Reference proteome</keyword>
<dbReference type="EMBL" id="JABSTQ010010676">
    <property type="protein sequence ID" value="KAG0418997.1"/>
    <property type="molecule type" value="Genomic_DNA"/>
</dbReference>
<protein>
    <submittedName>
        <fullName evidence="1">Uncharacterized protein</fullName>
    </submittedName>
</protein>
<organism evidence="1 2">
    <name type="scientific">Ixodes persulcatus</name>
    <name type="common">Taiga tick</name>
    <dbReference type="NCBI Taxonomy" id="34615"/>
    <lineage>
        <taxon>Eukaryota</taxon>
        <taxon>Metazoa</taxon>
        <taxon>Ecdysozoa</taxon>
        <taxon>Arthropoda</taxon>
        <taxon>Chelicerata</taxon>
        <taxon>Arachnida</taxon>
        <taxon>Acari</taxon>
        <taxon>Parasitiformes</taxon>
        <taxon>Ixodida</taxon>
        <taxon>Ixodoidea</taxon>
        <taxon>Ixodidae</taxon>
        <taxon>Ixodinae</taxon>
        <taxon>Ixodes</taxon>
    </lineage>
</organism>
<gene>
    <name evidence="1" type="ORF">HPB47_004441</name>
</gene>
<evidence type="ECO:0000313" key="2">
    <source>
        <dbReference type="Proteomes" id="UP000805193"/>
    </source>
</evidence>
<reference evidence="1 2" key="1">
    <citation type="journal article" date="2020" name="Cell">
        <title>Large-Scale Comparative Analyses of Tick Genomes Elucidate Their Genetic Diversity and Vector Capacities.</title>
        <authorList>
            <consortium name="Tick Genome and Microbiome Consortium (TIGMIC)"/>
            <person name="Jia N."/>
            <person name="Wang J."/>
            <person name="Shi W."/>
            <person name="Du L."/>
            <person name="Sun Y."/>
            <person name="Zhan W."/>
            <person name="Jiang J.F."/>
            <person name="Wang Q."/>
            <person name="Zhang B."/>
            <person name="Ji P."/>
            <person name="Bell-Sakyi L."/>
            <person name="Cui X.M."/>
            <person name="Yuan T.T."/>
            <person name="Jiang B.G."/>
            <person name="Yang W.F."/>
            <person name="Lam T.T."/>
            <person name="Chang Q.C."/>
            <person name="Ding S.J."/>
            <person name="Wang X.J."/>
            <person name="Zhu J.G."/>
            <person name="Ruan X.D."/>
            <person name="Zhao L."/>
            <person name="Wei J.T."/>
            <person name="Ye R.Z."/>
            <person name="Que T.C."/>
            <person name="Du C.H."/>
            <person name="Zhou Y.H."/>
            <person name="Cheng J.X."/>
            <person name="Dai P.F."/>
            <person name="Guo W.B."/>
            <person name="Han X.H."/>
            <person name="Huang E.J."/>
            <person name="Li L.F."/>
            <person name="Wei W."/>
            <person name="Gao Y.C."/>
            <person name="Liu J.Z."/>
            <person name="Shao H.Z."/>
            <person name="Wang X."/>
            <person name="Wang C.C."/>
            <person name="Yang T.C."/>
            <person name="Huo Q.B."/>
            <person name="Li W."/>
            <person name="Chen H.Y."/>
            <person name="Chen S.E."/>
            <person name="Zhou L.G."/>
            <person name="Ni X.B."/>
            <person name="Tian J.H."/>
            <person name="Sheng Y."/>
            <person name="Liu T."/>
            <person name="Pan Y.S."/>
            <person name="Xia L.Y."/>
            <person name="Li J."/>
            <person name="Zhao F."/>
            <person name="Cao W.C."/>
        </authorList>
    </citation>
    <scope>NUCLEOTIDE SEQUENCE [LARGE SCALE GENOMIC DNA]</scope>
    <source>
        <strain evidence="1">Iper-2018</strain>
    </source>
</reference>
<name>A0AC60PGK9_IXOPE</name>
<accession>A0AC60PGK9</accession>
<proteinExistence type="predicted"/>
<dbReference type="Proteomes" id="UP000805193">
    <property type="component" value="Unassembled WGS sequence"/>
</dbReference>
<evidence type="ECO:0000313" key="1">
    <source>
        <dbReference type="EMBL" id="KAG0418997.1"/>
    </source>
</evidence>
<sequence length="330" mass="37420">MGFGRSLLFWFLLGVLATWVSAEPSCIQEDGYKYRRYICSGFESPEDFKSHVKLEHSSKETWFLLLDSHLKHISPESFAGLNVSVLIWSNVTVDGFDQSSPEASPFAGLEKSVKKMVFRRQSSVPLDWSMLKDMNKLEELHLQGFRDLNLTRDFGQLPPSLKVLFIFDASINHVDPDWLASLTNLEALIVRVTNLNTLKRSMLPRPAPKLATLDLAENHLTAFPEGLGDDLPALRFVNVEDNRITTLEEKDIAPLHKDSVLVRLIGNPMHCDCKLWFLLDYTDRWHYFLCRSPEPYFNSYIKMLTEADLPCVDASAATTQAPEVPSSASP</sequence>
<comment type="caution">
    <text evidence="1">The sequence shown here is derived from an EMBL/GenBank/DDBJ whole genome shotgun (WGS) entry which is preliminary data.</text>
</comment>